<dbReference type="EMBL" id="FXAW01000007">
    <property type="protein sequence ID" value="SMG45781.1"/>
    <property type="molecule type" value="Genomic_DNA"/>
</dbReference>
<evidence type="ECO:0000256" key="4">
    <source>
        <dbReference type="ARBA" id="ARBA00022917"/>
    </source>
</evidence>
<sequence length="186" mass="21066">MEEINLVLEEAKELMEKAIQHTKSNLQKIRAGKASPAMLEGLMVDYYNNDTPISQVASISTPDARSIIIKPWEKNIIGEIERAIINSDLGFTPQNDGEIVRINIPPLTEERRIALSKQAKNEAEDGKISIRNARKDANDQLKQLQKEGISEDDVKRGEEKVQSLTNDYTKKIDDILEHKEKEIMTV</sequence>
<dbReference type="STRING" id="1028.SAMN05661096_03185"/>
<organism evidence="8 9">
    <name type="scientific">Marivirga sericea</name>
    <dbReference type="NCBI Taxonomy" id="1028"/>
    <lineage>
        <taxon>Bacteria</taxon>
        <taxon>Pseudomonadati</taxon>
        <taxon>Bacteroidota</taxon>
        <taxon>Cytophagia</taxon>
        <taxon>Cytophagales</taxon>
        <taxon>Marivirgaceae</taxon>
        <taxon>Marivirga</taxon>
    </lineage>
</organism>
<dbReference type="NCBIfam" id="TIGR00496">
    <property type="entry name" value="frr"/>
    <property type="match status" value="1"/>
</dbReference>
<accession>A0A1X7KXM8</accession>
<evidence type="ECO:0000313" key="8">
    <source>
        <dbReference type="EMBL" id="SMG45781.1"/>
    </source>
</evidence>
<dbReference type="PANTHER" id="PTHR20982:SF3">
    <property type="entry name" value="MITOCHONDRIAL RIBOSOME RECYCLING FACTOR PSEUDO 1"/>
    <property type="match status" value="1"/>
</dbReference>
<dbReference type="SUPFAM" id="SSF55194">
    <property type="entry name" value="Ribosome recycling factor, RRF"/>
    <property type="match status" value="1"/>
</dbReference>
<evidence type="ECO:0000256" key="3">
    <source>
        <dbReference type="ARBA" id="ARBA00022490"/>
    </source>
</evidence>
<gene>
    <name evidence="6" type="primary">frr</name>
    <name evidence="8" type="ORF">SAMN05661096_03185</name>
</gene>
<evidence type="ECO:0000256" key="5">
    <source>
        <dbReference type="ARBA" id="ARBA00025050"/>
    </source>
</evidence>
<evidence type="ECO:0000256" key="2">
    <source>
        <dbReference type="ARBA" id="ARBA00005912"/>
    </source>
</evidence>
<dbReference type="PANTHER" id="PTHR20982">
    <property type="entry name" value="RIBOSOME RECYCLING FACTOR"/>
    <property type="match status" value="1"/>
</dbReference>
<protein>
    <recommendedName>
        <fullName evidence="6">Ribosome-recycling factor</fullName>
        <shortName evidence="6">RRF</shortName>
    </recommendedName>
    <alternativeName>
        <fullName evidence="6">Ribosome-releasing factor</fullName>
    </alternativeName>
</protein>
<evidence type="ECO:0000313" key="9">
    <source>
        <dbReference type="Proteomes" id="UP000193804"/>
    </source>
</evidence>
<evidence type="ECO:0000256" key="1">
    <source>
        <dbReference type="ARBA" id="ARBA00004496"/>
    </source>
</evidence>
<comment type="subcellular location">
    <subcellularLocation>
        <location evidence="1 6">Cytoplasm</location>
    </subcellularLocation>
</comment>
<dbReference type="InterPro" id="IPR002661">
    <property type="entry name" value="Ribosome_recyc_fac"/>
</dbReference>
<dbReference type="Proteomes" id="UP000193804">
    <property type="component" value="Unassembled WGS sequence"/>
</dbReference>
<feature type="domain" description="Ribosome recycling factor" evidence="7">
    <location>
        <begin position="23"/>
        <end position="184"/>
    </location>
</feature>
<evidence type="ECO:0000259" key="7">
    <source>
        <dbReference type="Pfam" id="PF01765"/>
    </source>
</evidence>
<dbReference type="Gene3D" id="1.10.132.20">
    <property type="entry name" value="Ribosome-recycling factor"/>
    <property type="match status" value="1"/>
</dbReference>
<dbReference type="OrthoDB" id="9804006at2"/>
<dbReference type="Gene3D" id="3.30.1360.40">
    <property type="match status" value="1"/>
</dbReference>
<dbReference type="HAMAP" id="MF_00040">
    <property type="entry name" value="RRF"/>
    <property type="match status" value="1"/>
</dbReference>
<dbReference type="GO" id="GO:0043023">
    <property type="term" value="F:ribosomal large subunit binding"/>
    <property type="evidence" value="ECO:0007669"/>
    <property type="project" value="TreeGrafter"/>
</dbReference>
<dbReference type="GO" id="GO:0005737">
    <property type="term" value="C:cytoplasm"/>
    <property type="evidence" value="ECO:0007669"/>
    <property type="project" value="UniProtKB-SubCell"/>
</dbReference>
<dbReference type="GO" id="GO:0006415">
    <property type="term" value="P:translational termination"/>
    <property type="evidence" value="ECO:0007669"/>
    <property type="project" value="UniProtKB-UniRule"/>
</dbReference>
<dbReference type="CDD" id="cd00520">
    <property type="entry name" value="RRF"/>
    <property type="match status" value="1"/>
</dbReference>
<keyword evidence="9" id="KW-1185">Reference proteome</keyword>
<keyword evidence="4 6" id="KW-0648">Protein biosynthesis</keyword>
<comment type="similarity">
    <text evidence="2 6">Belongs to the RRF family.</text>
</comment>
<dbReference type="AlphaFoldDB" id="A0A1X7KXM8"/>
<dbReference type="InterPro" id="IPR023584">
    <property type="entry name" value="Ribosome_recyc_fac_dom"/>
</dbReference>
<evidence type="ECO:0000256" key="6">
    <source>
        <dbReference type="HAMAP-Rule" id="MF_00040"/>
    </source>
</evidence>
<comment type="function">
    <text evidence="5 6">Responsible for the release of ribosomes from messenger RNA at the termination of protein biosynthesis. May increase the efficiency of translation by recycling ribosomes from one round of translation to another.</text>
</comment>
<dbReference type="FunFam" id="3.30.1360.40:FF:000001">
    <property type="entry name" value="Ribosome-recycling factor"/>
    <property type="match status" value="1"/>
</dbReference>
<dbReference type="InterPro" id="IPR036191">
    <property type="entry name" value="RRF_sf"/>
</dbReference>
<dbReference type="RefSeq" id="WP_085518322.1">
    <property type="nucleotide sequence ID" value="NZ_FXAW01000007.1"/>
</dbReference>
<dbReference type="FunFam" id="1.10.132.20:FF:000001">
    <property type="entry name" value="Ribosome-recycling factor"/>
    <property type="match status" value="1"/>
</dbReference>
<keyword evidence="3 6" id="KW-0963">Cytoplasm</keyword>
<reference evidence="9" key="1">
    <citation type="submission" date="2017-04" db="EMBL/GenBank/DDBJ databases">
        <authorList>
            <person name="Varghese N."/>
            <person name="Submissions S."/>
        </authorList>
    </citation>
    <scope>NUCLEOTIDE SEQUENCE [LARGE SCALE GENOMIC DNA]</scope>
    <source>
        <strain evidence="9">DSM 4125</strain>
    </source>
</reference>
<proteinExistence type="inferred from homology"/>
<name>A0A1X7KXM8_9BACT</name>
<dbReference type="Pfam" id="PF01765">
    <property type="entry name" value="RRF"/>
    <property type="match status" value="1"/>
</dbReference>